<gene>
    <name evidence="7" type="ORF">HQN59_05610</name>
</gene>
<evidence type="ECO:0000256" key="5">
    <source>
        <dbReference type="ARBA" id="ARBA00023136"/>
    </source>
</evidence>
<comment type="caution">
    <text evidence="7">The sequence shown here is derived from an EMBL/GenBank/DDBJ whole genome shotgun (WGS) entry which is preliminary data.</text>
</comment>
<dbReference type="GO" id="GO:0009247">
    <property type="term" value="P:glycolipid biosynthetic process"/>
    <property type="evidence" value="ECO:0007669"/>
    <property type="project" value="UniProtKB-ARBA"/>
</dbReference>
<keyword evidence="6 7" id="KW-0012">Acyltransferase</keyword>
<evidence type="ECO:0000313" key="8">
    <source>
        <dbReference type="Proteomes" id="UP000529637"/>
    </source>
</evidence>
<comment type="subcellular location">
    <subcellularLocation>
        <location evidence="1">Cell inner membrane</location>
    </subcellularLocation>
</comment>
<dbReference type="AlphaFoldDB" id="A0A7Y6NLA8"/>
<evidence type="ECO:0000256" key="6">
    <source>
        <dbReference type="ARBA" id="ARBA00023315"/>
    </source>
</evidence>
<dbReference type="RefSeq" id="WP_176066931.1">
    <property type="nucleotide sequence ID" value="NZ_JABWMJ010000002.1"/>
</dbReference>
<keyword evidence="4 7" id="KW-0808">Transferase</keyword>
<dbReference type="GO" id="GO:0005886">
    <property type="term" value="C:plasma membrane"/>
    <property type="evidence" value="ECO:0007669"/>
    <property type="project" value="UniProtKB-SubCell"/>
</dbReference>
<reference evidence="7 8" key="1">
    <citation type="submission" date="2020-06" db="EMBL/GenBank/DDBJ databases">
        <title>Schlegella sp. ID0723 isolated from air conditioner.</title>
        <authorList>
            <person name="Kim D.Y."/>
            <person name="Kim D.-U."/>
        </authorList>
    </citation>
    <scope>NUCLEOTIDE SEQUENCE [LARGE SCALE GENOMIC DNA]</scope>
    <source>
        <strain evidence="7 8">ID0723</strain>
    </source>
</reference>
<evidence type="ECO:0000256" key="2">
    <source>
        <dbReference type="ARBA" id="ARBA00022475"/>
    </source>
</evidence>
<dbReference type="PANTHER" id="PTHR30606:SF10">
    <property type="entry name" value="PHOSPHATIDYLINOSITOL MANNOSIDE ACYLTRANSFERASE"/>
    <property type="match status" value="1"/>
</dbReference>
<evidence type="ECO:0000256" key="4">
    <source>
        <dbReference type="ARBA" id="ARBA00022679"/>
    </source>
</evidence>
<sequence length="320" mass="34504">MADSSVRLALRRARRRATFLVARTLVRAIGFTQAMRVGGWAGELQYRLDLAGRRRLQHDIAGVLGRPAGDAGVAALLREAYRASNGAVLETMAMLDRRPPDDVLAAHAEIEGLDHLRDALAGGRGAILLAAHMGNAALLPARLAALGWPVAVVYREARMMSAGFFQQGLERYGIEGILANAGIRAYARMVAALKKGAVVFIMLDQGVKHAKDGMLQRFVGKDMPMPAGPAQLARTARAPVLPVLTSAASPRWRFEIGAPVALGGARLEDDVATLCGVSERQILQHPQLWSWHHRRWRRFPLAAATTSASANEPTPSAAVR</sequence>
<dbReference type="Proteomes" id="UP000529637">
    <property type="component" value="Unassembled WGS sequence"/>
</dbReference>
<organism evidence="7 8">
    <name type="scientific">Piscinibacter koreensis</name>
    <dbReference type="NCBI Taxonomy" id="2742824"/>
    <lineage>
        <taxon>Bacteria</taxon>
        <taxon>Pseudomonadati</taxon>
        <taxon>Pseudomonadota</taxon>
        <taxon>Betaproteobacteria</taxon>
        <taxon>Burkholderiales</taxon>
        <taxon>Sphaerotilaceae</taxon>
        <taxon>Piscinibacter</taxon>
    </lineage>
</organism>
<keyword evidence="3" id="KW-0997">Cell inner membrane</keyword>
<dbReference type="PANTHER" id="PTHR30606">
    <property type="entry name" value="LIPID A BIOSYNTHESIS LAUROYL ACYLTRANSFERASE"/>
    <property type="match status" value="1"/>
</dbReference>
<protein>
    <submittedName>
        <fullName evidence="7">Lysophospholipid acyltransferase family protein</fullName>
    </submittedName>
</protein>
<name>A0A7Y6NLA8_9BURK</name>
<evidence type="ECO:0000256" key="3">
    <source>
        <dbReference type="ARBA" id="ARBA00022519"/>
    </source>
</evidence>
<dbReference type="GO" id="GO:0016746">
    <property type="term" value="F:acyltransferase activity"/>
    <property type="evidence" value="ECO:0007669"/>
    <property type="project" value="UniProtKB-KW"/>
</dbReference>
<keyword evidence="5" id="KW-0472">Membrane</keyword>
<proteinExistence type="predicted"/>
<accession>A0A7Y6NLA8</accession>
<dbReference type="EMBL" id="JABWMJ010000002">
    <property type="protein sequence ID" value="NUZ05235.1"/>
    <property type="molecule type" value="Genomic_DNA"/>
</dbReference>
<dbReference type="InterPro" id="IPR004960">
    <property type="entry name" value="LipA_acyltrans"/>
</dbReference>
<keyword evidence="8" id="KW-1185">Reference proteome</keyword>
<dbReference type="Pfam" id="PF03279">
    <property type="entry name" value="Lip_A_acyltrans"/>
    <property type="match status" value="1"/>
</dbReference>
<evidence type="ECO:0000313" key="7">
    <source>
        <dbReference type="EMBL" id="NUZ05235.1"/>
    </source>
</evidence>
<dbReference type="CDD" id="cd07984">
    <property type="entry name" value="LPLAT_LABLAT-like"/>
    <property type="match status" value="1"/>
</dbReference>
<keyword evidence="2" id="KW-1003">Cell membrane</keyword>
<evidence type="ECO:0000256" key="1">
    <source>
        <dbReference type="ARBA" id="ARBA00004533"/>
    </source>
</evidence>